<evidence type="ECO:0000256" key="3">
    <source>
        <dbReference type="ARBA" id="ARBA00023110"/>
    </source>
</evidence>
<proteinExistence type="inferred from homology"/>
<comment type="catalytic activity">
    <reaction evidence="1 5 6">
        <text>[protein]-peptidylproline (omega=180) = [protein]-peptidylproline (omega=0)</text>
        <dbReference type="Rhea" id="RHEA:16237"/>
        <dbReference type="Rhea" id="RHEA-COMP:10747"/>
        <dbReference type="Rhea" id="RHEA-COMP:10748"/>
        <dbReference type="ChEBI" id="CHEBI:83833"/>
        <dbReference type="ChEBI" id="CHEBI:83834"/>
        <dbReference type="EC" id="5.2.1.8"/>
    </reaction>
</comment>
<evidence type="ECO:0000256" key="6">
    <source>
        <dbReference type="RuleBase" id="RU003915"/>
    </source>
</evidence>
<comment type="caution">
    <text evidence="8">The sequence shown here is derived from an EMBL/GenBank/DDBJ whole genome shotgun (WGS) entry which is preliminary data.</text>
</comment>
<gene>
    <name evidence="8" type="ORF">IPN02_01325</name>
</gene>
<dbReference type="PROSITE" id="PS50059">
    <property type="entry name" value="FKBP_PPIASE"/>
    <property type="match status" value="2"/>
</dbReference>
<accession>A0A936NAG8</accession>
<evidence type="ECO:0000313" key="9">
    <source>
        <dbReference type="Proteomes" id="UP000727993"/>
    </source>
</evidence>
<dbReference type="PANTHER" id="PTHR43811:SF19">
    <property type="entry name" value="39 KDA FK506-BINDING NUCLEAR PROTEIN"/>
    <property type="match status" value="1"/>
</dbReference>
<keyword evidence="4 5" id="KW-0413">Isomerase</keyword>
<dbReference type="InterPro" id="IPR001179">
    <property type="entry name" value="PPIase_FKBP_dom"/>
</dbReference>
<name>A0A936NAG8_9ACTN</name>
<evidence type="ECO:0000256" key="1">
    <source>
        <dbReference type="ARBA" id="ARBA00000971"/>
    </source>
</evidence>
<protein>
    <recommendedName>
        <fullName evidence="6">Peptidyl-prolyl cis-trans isomerase</fullName>
        <ecNumber evidence="6">5.2.1.8</ecNumber>
    </recommendedName>
</protein>
<keyword evidence="3 5" id="KW-0697">Rotamase</keyword>
<evidence type="ECO:0000256" key="5">
    <source>
        <dbReference type="PROSITE-ProRule" id="PRU00277"/>
    </source>
</evidence>
<feature type="domain" description="PPIase FKBP-type" evidence="7">
    <location>
        <begin position="35"/>
        <end position="123"/>
    </location>
</feature>
<reference evidence="8 9" key="1">
    <citation type="submission" date="2020-10" db="EMBL/GenBank/DDBJ databases">
        <title>Connecting structure to function with the recovery of over 1000 high-quality activated sludge metagenome-assembled genomes encoding full-length rRNA genes using long-read sequencing.</title>
        <authorList>
            <person name="Singleton C.M."/>
            <person name="Petriglieri F."/>
            <person name="Kristensen J.M."/>
            <person name="Kirkegaard R.H."/>
            <person name="Michaelsen T.Y."/>
            <person name="Andersen M.H."/>
            <person name="Karst S.M."/>
            <person name="Dueholm M.S."/>
            <person name="Nielsen P.H."/>
            <person name="Albertsen M."/>
        </authorList>
    </citation>
    <scope>NUCLEOTIDE SEQUENCE [LARGE SCALE GENOMIC DNA]</scope>
    <source>
        <strain evidence="8">Lyne_18-Q3-R50-59_MAXAC.006</strain>
    </source>
</reference>
<feature type="domain" description="PPIase FKBP-type" evidence="7">
    <location>
        <begin position="171"/>
        <end position="259"/>
    </location>
</feature>
<evidence type="ECO:0000256" key="4">
    <source>
        <dbReference type="ARBA" id="ARBA00023235"/>
    </source>
</evidence>
<dbReference type="InterPro" id="IPR046357">
    <property type="entry name" value="PPIase_dom_sf"/>
</dbReference>
<dbReference type="AlphaFoldDB" id="A0A936NAG8"/>
<dbReference type="SUPFAM" id="SSF54534">
    <property type="entry name" value="FKBP-like"/>
    <property type="match status" value="2"/>
</dbReference>
<sequence length="259" mass="27163">MEKRGAPEVEVPDKPATELEVIDLEEGTGDEVGPGATITAHYIGVGQASGKKFDSSWDQDQPATFSLDGVIPGWTEGLVGMKVGGRRELIIPGAQAYSDQPPEGSGIEPDETLVFVIDLVRIDDPGPAIDAKAQAAAQERGEPKIQVPDPLPTELTVTDDVEGTGDEVKKGDEVTVSYAGASASTGTIFDSSWERGQPVTFKLDEVIPGWGEGLVGMKVGGRRTLVIPPEQAYGDTPPPGSDMKPGETLVFVVDLVGIG</sequence>
<dbReference type="Proteomes" id="UP000727993">
    <property type="component" value="Unassembled WGS sequence"/>
</dbReference>
<evidence type="ECO:0000313" key="8">
    <source>
        <dbReference type="EMBL" id="MBK9295521.1"/>
    </source>
</evidence>
<dbReference type="EC" id="5.2.1.8" evidence="6"/>
<dbReference type="GO" id="GO:0003755">
    <property type="term" value="F:peptidyl-prolyl cis-trans isomerase activity"/>
    <property type="evidence" value="ECO:0007669"/>
    <property type="project" value="UniProtKB-UniRule"/>
</dbReference>
<organism evidence="8 9">
    <name type="scientific">Candidatus Neomicrothrix subdominans</name>
    <dbReference type="NCBI Taxonomy" id="2954438"/>
    <lineage>
        <taxon>Bacteria</taxon>
        <taxon>Bacillati</taxon>
        <taxon>Actinomycetota</taxon>
        <taxon>Acidimicrobiia</taxon>
        <taxon>Acidimicrobiales</taxon>
        <taxon>Microthrixaceae</taxon>
        <taxon>Candidatus Neomicrothrix</taxon>
    </lineage>
</organism>
<comment type="similarity">
    <text evidence="2 6">Belongs to the FKBP-type PPIase family.</text>
</comment>
<dbReference type="EMBL" id="JADJZA010000001">
    <property type="protein sequence ID" value="MBK9295521.1"/>
    <property type="molecule type" value="Genomic_DNA"/>
</dbReference>
<dbReference type="PANTHER" id="PTHR43811">
    <property type="entry name" value="FKBP-TYPE PEPTIDYL-PROLYL CIS-TRANS ISOMERASE FKPA"/>
    <property type="match status" value="1"/>
</dbReference>
<evidence type="ECO:0000259" key="7">
    <source>
        <dbReference type="PROSITE" id="PS50059"/>
    </source>
</evidence>
<dbReference type="Pfam" id="PF00254">
    <property type="entry name" value="FKBP_C"/>
    <property type="match status" value="2"/>
</dbReference>
<dbReference type="Gene3D" id="3.10.50.40">
    <property type="match status" value="2"/>
</dbReference>
<evidence type="ECO:0000256" key="2">
    <source>
        <dbReference type="ARBA" id="ARBA00006577"/>
    </source>
</evidence>